<evidence type="ECO:0000256" key="2">
    <source>
        <dbReference type="SAM" id="MobiDB-lite"/>
    </source>
</evidence>
<reference evidence="4" key="1">
    <citation type="submission" date="2006-10" db="EMBL/GenBank/DDBJ databases">
        <authorList>
            <person name="Amadeo P."/>
            <person name="Zhao Q."/>
            <person name="Wortman J."/>
            <person name="Fraser-Liggett C."/>
            <person name="Carlton J."/>
        </authorList>
    </citation>
    <scope>NUCLEOTIDE SEQUENCE</scope>
    <source>
        <strain evidence="4">G3</strain>
    </source>
</reference>
<dbReference type="RefSeq" id="XP_001319495.1">
    <property type="nucleotide sequence ID" value="XM_001319460.1"/>
</dbReference>
<gene>
    <name evidence="4" type="ORF">TVAG_240730</name>
</gene>
<dbReference type="Gene3D" id="3.30.70.330">
    <property type="match status" value="1"/>
</dbReference>
<reference evidence="4" key="2">
    <citation type="journal article" date="2007" name="Science">
        <title>Draft genome sequence of the sexually transmitted pathogen Trichomonas vaginalis.</title>
        <authorList>
            <person name="Carlton J.M."/>
            <person name="Hirt R.P."/>
            <person name="Silva J.C."/>
            <person name="Delcher A.L."/>
            <person name="Schatz M."/>
            <person name="Zhao Q."/>
            <person name="Wortman J.R."/>
            <person name="Bidwell S.L."/>
            <person name="Alsmark U.C.M."/>
            <person name="Besteiro S."/>
            <person name="Sicheritz-Ponten T."/>
            <person name="Noel C.J."/>
            <person name="Dacks J.B."/>
            <person name="Foster P.G."/>
            <person name="Simillion C."/>
            <person name="Van de Peer Y."/>
            <person name="Miranda-Saavedra D."/>
            <person name="Barton G.J."/>
            <person name="Westrop G.D."/>
            <person name="Mueller S."/>
            <person name="Dessi D."/>
            <person name="Fiori P.L."/>
            <person name="Ren Q."/>
            <person name="Paulsen I."/>
            <person name="Zhang H."/>
            <person name="Bastida-Corcuera F.D."/>
            <person name="Simoes-Barbosa A."/>
            <person name="Brown M.T."/>
            <person name="Hayes R.D."/>
            <person name="Mukherjee M."/>
            <person name="Okumura C.Y."/>
            <person name="Schneider R."/>
            <person name="Smith A.J."/>
            <person name="Vanacova S."/>
            <person name="Villalvazo M."/>
            <person name="Haas B.J."/>
            <person name="Pertea M."/>
            <person name="Feldblyum T.V."/>
            <person name="Utterback T.R."/>
            <person name="Shu C.L."/>
            <person name="Osoegawa K."/>
            <person name="de Jong P.J."/>
            <person name="Hrdy I."/>
            <person name="Horvathova L."/>
            <person name="Zubacova Z."/>
            <person name="Dolezal P."/>
            <person name="Malik S.B."/>
            <person name="Logsdon J.M. Jr."/>
            <person name="Henze K."/>
            <person name="Gupta A."/>
            <person name="Wang C.C."/>
            <person name="Dunne R.L."/>
            <person name="Upcroft J.A."/>
            <person name="Upcroft P."/>
            <person name="White O."/>
            <person name="Salzberg S.L."/>
            <person name="Tang P."/>
            <person name="Chiu C.-H."/>
            <person name="Lee Y.-S."/>
            <person name="Embley T.M."/>
            <person name="Coombs G.H."/>
            <person name="Mottram J.C."/>
            <person name="Tachezy J."/>
            <person name="Fraser-Liggett C.M."/>
            <person name="Johnson P.J."/>
        </authorList>
    </citation>
    <scope>NUCLEOTIDE SEQUENCE [LARGE SCALE GENOMIC DNA]</scope>
    <source>
        <strain evidence="4">G3</strain>
    </source>
</reference>
<keyword evidence="5" id="KW-1185">Reference proteome</keyword>
<dbReference type="GO" id="GO:1990904">
    <property type="term" value="C:ribonucleoprotein complex"/>
    <property type="evidence" value="ECO:0000318"/>
    <property type="project" value="GO_Central"/>
</dbReference>
<feature type="domain" description="RRM" evidence="3">
    <location>
        <begin position="34"/>
        <end position="111"/>
    </location>
</feature>
<dbReference type="Proteomes" id="UP000001542">
    <property type="component" value="Unassembled WGS sequence"/>
</dbReference>
<sequence length="305" mass="37674">MENSSSEFTPIEIIDNETKIADLPENVRKVTQDQVLFVKGITKNITNEEFIKFFQKSGRILAYKINKNDTGADFYIAYVAFERKHDALDAYNNLDRTPLMGKRIKLLWSEKNFITRENFGVRNDPRKVEKYTPPSNPQLRDNMETKRAELLRLVQHEIETRYKIKAEQERQNQLPEVQYDRPPSYQNYDRQYHERRDNYRNERSEPYNDRRSYRNESQEYSRPPPPPQDRYDREEYSYRRPEREEYRNYERPPERKDSHYDDRYDYKRQPSREEYDRTERERYHRQEYHRPRTDDYYNSDKGRPR</sequence>
<evidence type="ECO:0000313" key="4">
    <source>
        <dbReference type="EMBL" id="EAY07272.1"/>
    </source>
</evidence>
<organism evidence="4 5">
    <name type="scientific">Trichomonas vaginalis (strain ATCC PRA-98 / G3)</name>
    <dbReference type="NCBI Taxonomy" id="412133"/>
    <lineage>
        <taxon>Eukaryota</taxon>
        <taxon>Metamonada</taxon>
        <taxon>Parabasalia</taxon>
        <taxon>Trichomonadida</taxon>
        <taxon>Trichomonadidae</taxon>
        <taxon>Trichomonas</taxon>
    </lineage>
</organism>
<keyword evidence="1" id="KW-0694">RNA-binding</keyword>
<dbReference type="CDD" id="cd00590">
    <property type="entry name" value="RRM_SF"/>
    <property type="match status" value="1"/>
</dbReference>
<feature type="compositionally biased region" description="Basic and acidic residues" evidence="2">
    <location>
        <begin position="229"/>
        <end position="305"/>
    </location>
</feature>
<dbReference type="InParanoid" id="A2EJC0"/>
<dbReference type="GO" id="GO:0005737">
    <property type="term" value="C:cytoplasm"/>
    <property type="evidence" value="ECO:0000318"/>
    <property type="project" value="GO_Central"/>
</dbReference>
<proteinExistence type="predicted"/>
<feature type="region of interest" description="Disordered" evidence="2">
    <location>
        <begin position="169"/>
        <end position="305"/>
    </location>
</feature>
<dbReference type="SMR" id="A2EJC0"/>
<feature type="compositionally biased region" description="Basic and acidic residues" evidence="2">
    <location>
        <begin position="190"/>
        <end position="219"/>
    </location>
</feature>
<accession>A2EJC0</accession>
<dbReference type="VEuPathDB" id="TrichDB:TVAG_240730"/>
<dbReference type="KEGG" id="tva:4765160"/>
<dbReference type="GO" id="GO:0003729">
    <property type="term" value="F:mRNA binding"/>
    <property type="evidence" value="ECO:0000318"/>
    <property type="project" value="GO_Central"/>
</dbReference>
<evidence type="ECO:0000259" key="3">
    <source>
        <dbReference type="PROSITE" id="PS50102"/>
    </source>
</evidence>
<dbReference type="SUPFAM" id="SSF54928">
    <property type="entry name" value="RNA-binding domain, RBD"/>
    <property type="match status" value="1"/>
</dbReference>
<dbReference type="SMART" id="SM00360">
    <property type="entry name" value="RRM"/>
    <property type="match status" value="1"/>
</dbReference>
<dbReference type="InterPro" id="IPR000504">
    <property type="entry name" value="RRM_dom"/>
</dbReference>
<dbReference type="AlphaFoldDB" id="A2EJC0"/>
<name>A2EJC0_TRIV3</name>
<dbReference type="EMBL" id="DS113404">
    <property type="protein sequence ID" value="EAY07272.1"/>
    <property type="molecule type" value="Genomic_DNA"/>
</dbReference>
<dbReference type="InterPro" id="IPR035979">
    <property type="entry name" value="RBD_domain_sf"/>
</dbReference>
<dbReference type="PROSITE" id="PS50102">
    <property type="entry name" value="RRM"/>
    <property type="match status" value="1"/>
</dbReference>
<protein>
    <recommendedName>
        <fullName evidence="3">RRM domain-containing protein</fullName>
    </recommendedName>
</protein>
<dbReference type="InterPro" id="IPR012677">
    <property type="entry name" value="Nucleotide-bd_a/b_plait_sf"/>
</dbReference>
<dbReference type="GO" id="GO:0005634">
    <property type="term" value="C:nucleus"/>
    <property type="evidence" value="ECO:0000318"/>
    <property type="project" value="GO_Central"/>
</dbReference>
<evidence type="ECO:0000256" key="1">
    <source>
        <dbReference type="PROSITE-ProRule" id="PRU00176"/>
    </source>
</evidence>
<evidence type="ECO:0000313" key="5">
    <source>
        <dbReference type="Proteomes" id="UP000001542"/>
    </source>
</evidence>
<dbReference type="Pfam" id="PF00076">
    <property type="entry name" value="RRM_1"/>
    <property type="match status" value="1"/>
</dbReference>
<dbReference type="VEuPathDB" id="TrichDB:TVAGG3_0742110"/>